<evidence type="ECO:0000256" key="2">
    <source>
        <dbReference type="SAM" id="Phobius"/>
    </source>
</evidence>
<keyword evidence="2" id="KW-0472">Membrane</keyword>
<accession>A0AA37I9X0</accession>
<keyword evidence="2" id="KW-1133">Transmembrane helix</keyword>
<sequence length="79" mass="8803">MQLPPIRKDPFDRMLIVLAISAGIVLLTNDDMVRHYDFCPGMACAIAAFSGAGSMHRLKTRENSNSAFPENYKAPHEPR</sequence>
<dbReference type="AlphaFoldDB" id="A0AA37I9X0"/>
<dbReference type="EMBL" id="BPUS01000005">
    <property type="protein sequence ID" value="GJH26005.1"/>
    <property type="molecule type" value="Genomic_DNA"/>
</dbReference>
<feature type="region of interest" description="Disordered" evidence="1">
    <location>
        <begin position="60"/>
        <end position="79"/>
    </location>
</feature>
<evidence type="ECO:0000256" key="1">
    <source>
        <dbReference type="SAM" id="MobiDB-lite"/>
    </source>
</evidence>
<evidence type="ECO:0000313" key="3">
    <source>
        <dbReference type="EMBL" id="GJH26005.1"/>
    </source>
</evidence>
<gene>
    <name evidence="3" type="ORF">CBA19CS42_15835</name>
</gene>
<organism evidence="3 4">
    <name type="scientific">Caballeronia novacaledonica</name>
    <dbReference type="NCBI Taxonomy" id="1544861"/>
    <lineage>
        <taxon>Bacteria</taxon>
        <taxon>Pseudomonadati</taxon>
        <taxon>Pseudomonadota</taxon>
        <taxon>Betaproteobacteria</taxon>
        <taxon>Burkholderiales</taxon>
        <taxon>Burkholderiaceae</taxon>
        <taxon>Caballeronia</taxon>
    </lineage>
</organism>
<name>A0AA37I9X0_9BURK</name>
<protein>
    <submittedName>
        <fullName evidence="3">Uncharacterized protein</fullName>
    </submittedName>
</protein>
<proteinExistence type="predicted"/>
<reference evidence="3" key="1">
    <citation type="submission" date="2022-09" db="EMBL/GenBank/DDBJ databases">
        <title>Isolation and characterization of 3-chlorobenzoate degrading bacteria from soils in Shizuoka.</title>
        <authorList>
            <person name="Ifat A."/>
            <person name="Ogawa N."/>
            <person name="Kimbara K."/>
            <person name="Moriuchi R."/>
            <person name="Dohra H."/>
            <person name="Shintani M."/>
        </authorList>
    </citation>
    <scope>NUCLEOTIDE SEQUENCE</scope>
    <source>
        <strain evidence="3">19CS4-2</strain>
    </source>
</reference>
<feature type="transmembrane region" description="Helical" evidence="2">
    <location>
        <begin position="12"/>
        <end position="29"/>
    </location>
</feature>
<evidence type="ECO:0000313" key="4">
    <source>
        <dbReference type="Proteomes" id="UP001055111"/>
    </source>
</evidence>
<dbReference type="RefSeq" id="WP_238212620.1">
    <property type="nucleotide sequence ID" value="NZ_BPUS01000005.1"/>
</dbReference>
<keyword evidence="2" id="KW-0812">Transmembrane</keyword>
<dbReference type="Proteomes" id="UP001055111">
    <property type="component" value="Unassembled WGS sequence"/>
</dbReference>
<comment type="caution">
    <text evidence="3">The sequence shown here is derived from an EMBL/GenBank/DDBJ whole genome shotgun (WGS) entry which is preliminary data.</text>
</comment>